<accession>A0ABW1JVI1</accession>
<organism evidence="1 2">
    <name type="scientific">Nocardia lasii</name>
    <dbReference type="NCBI Taxonomy" id="1616107"/>
    <lineage>
        <taxon>Bacteria</taxon>
        <taxon>Bacillati</taxon>
        <taxon>Actinomycetota</taxon>
        <taxon>Actinomycetes</taxon>
        <taxon>Mycobacteriales</taxon>
        <taxon>Nocardiaceae</taxon>
        <taxon>Nocardia</taxon>
    </lineage>
</organism>
<protein>
    <submittedName>
        <fullName evidence="1">Uncharacterized protein</fullName>
    </submittedName>
</protein>
<dbReference type="EMBL" id="JBHSQN010000014">
    <property type="protein sequence ID" value="MFC6013466.1"/>
    <property type="molecule type" value="Genomic_DNA"/>
</dbReference>
<proteinExistence type="predicted"/>
<name>A0ABW1JVI1_9NOCA</name>
<evidence type="ECO:0000313" key="1">
    <source>
        <dbReference type="EMBL" id="MFC6013466.1"/>
    </source>
</evidence>
<reference evidence="2" key="1">
    <citation type="journal article" date="2019" name="Int. J. Syst. Evol. Microbiol.">
        <title>The Global Catalogue of Microorganisms (GCM) 10K type strain sequencing project: providing services to taxonomists for standard genome sequencing and annotation.</title>
        <authorList>
            <consortium name="The Broad Institute Genomics Platform"/>
            <consortium name="The Broad Institute Genome Sequencing Center for Infectious Disease"/>
            <person name="Wu L."/>
            <person name="Ma J."/>
        </authorList>
    </citation>
    <scope>NUCLEOTIDE SEQUENCE [LARGE SCALE GENOMIC DNA]</scope>
    <source>
        <strain evidence="2">CCUG 36956</strain>
    </source>
</reference>
<keyword evidence="2" id="KW-1185">Reference proteome</keyword>
<evidence type="ECO:0000313" key="2">
    <source>
        <dbReference type="Proteomes" id="UP001596223"/>
    </source>
</evidence>
<sequence>MQERTENGQPQVTLSQVMAWRPETLAVFADKLGELGAQCDSASDLLEVLVEAPTTDLSRESAAKAATDLGLARQGLIDAADAVRVGMAGTEVATVTTEAAAKFVERTDGLLRMLIAASVSETSN</sequence>
<dbReference type="RefSeq" id="WP_378608471.1">
    <property type="nucleotide sequence ID" value="NZ_JBHSQN010000014.1"/>
</dbReference>
<dbReference type="Proteomes" id="UP001596223">
    <property type="component" value="Unassembled WGS sequence"/>
</dbReference>
<gene>
    <name evidence="1" type="ORF">ACFP3H_20620</name>
</gene>
<comment type="caution">
    <text evidence="1">The sequence shown here is derived from an EMBL/GenBank/DDBJ whole genome shotgun (WGS) entry which is preliminary data.</text>
</comment>